<reference evidence="4" key="1">
    <citation type="submission" date="2022-08" db="EMBL/GenBank/DDBJ databases">
        <authorList>
            <person name="Kallberg Y."/>
            <person name="Tangrot J."/>
            <person name="Rosling A."/>
        </authorList>
    </citation>
    <scope>NUCLEOTIDE SEQUENCE</scope>
    <source>
        <strain evidence="4">Wild A</strain>
    </source>
</reference>
<proteinExistence type="predicted"/>
<keyword evidence="2" id="KW-0472">Membrane</keyword>
<feature type="signal peptide" evidence="3">
    <location>
        <begin position="1"/>
        <end position="21"/>
    </location>
</feature>
<name>A0A9W4SCN6_9GLOM</name>
<keyword evidence="2" id="KW-0812">Transmembrane</keyword>
<evidence type="ECO:0000313" key="5">
    <source>
        <dbReference type="Proteomes" id="UP001153678"/>
    </source>
</evidence>
<protein>
    <submittedName>
        <fullName evidence="4">12167_t:CDS:1</fullName>
    </submittedName>
</protein>
<feature type="transmembrane region" description="Helical" evidence="2">
    <location>
        <begin position="70"/>
        <end position="94"/>
    </location>
</feature>
<evidence type="ECO:0000313" key="4">
    <source>
        <dbReference type="EMBL" id="CAI2162399.1"/>
    </source>
</evidence>
<sequence>MKSLTFLFILIQFILVELLNAQSNIPSATSSGIQTNTRPSLTSAPSVSNKLSTPFPVFSELPANNDNKRVIIGSIVGGLIGTFGLIMGSLFICVKYQKSENNDMSPNEIILPIPGSDERENGLSQVISTP</sequence>
<accession>A0A9W4SCN6</accession>
<keyword evidence="3" id="KW-0732">Signal</keyword>
<dbReference type="EMBL" id="CAMKVN010000035">
    <property type="protein sequence ID" value="CAI2162399.1"/>
    <property type="molecule type" value="Genomic_DNA"/>
</dbReference>
<dbReference type="Proteomes" id="UP001153678">
    <property type="component" value="Unassembled WGS sequence"/>
</dbReference>
<comment type="caution">
    <text evidence="4">The sequence shown here is derived from an EMBL/GenBank/DDBJ whole genome shotgun (WGS) entry which is preliminary data.</text>
</comment>
<keyword evidence="5" id="KW-1185">Reference proteome</keyword>
<organism evidence="4 5">
    <name type="scientific">Funneliformis geosporum</name>
    <dbReference type="NCBI Taxonomy" id="1117311"/>
    <lineage>
        <taxon>Eukaryota</taxon>
        <taxon>Fungi</taxon>
        <taxon>Fungi incertae sedis</taxon>
        <taxon>Mucoromycota</taxon>
        <taxon>Glomeromycotina</taxon>
        <taxon>Glomeromycetes</taxon>
        <taxon>Glomerales</taxon>
        <taxon>Glomeraceae</taxon>
        <taxon>Funneliformis</taxon>
    </lineage>
</organism>
<evidence type="ECO:0000256" key="2">
    <source>
        <dbReference type="SAM" id="Phobius"/>
    </source>
</evidence>
<feature type="region of interest" description="Disordered" evidence="1">
    <location>
        <begin position="28"/>
        <end position="47"/>
    </location>
</feature>
<feature type="chain" id="PRO_5040913246" evidence="3">
    <location>
        <begin position="22"/>
        <end position="130"/>
    </location>
</feature>
<evidence type="ECO:0000256" key="3">
    <source>
        <dbReference type="SAM" id="SignalP"/>
    </source>
</evidence>
<keyword evidence="2" id="KW-1133">Transmembrane helix</keyword>
<dbReference type="AlphaFoldDB" id="A0A9W4SCN6"/>
<feature type="region of interest" description="Disordered" evidence="1">
    <location>
        <begin position="111"/>
        <end position="130"/>
    </location>
</feature>
<gene>
    <name evidence="4" type="ORF">FWILDA_LOCUS538</name>
</gene>
<evidence type="ECO:0000256" key="1">
    <source>
        <dbReference type="SAM" id="MobiDB-lite"/>
    </source>
</evidence>